<dbReference type="Proteomes" id="UP000466683">
    <property type="component" value="Chromosome"/>
</dbReference>
<keyword evidence="2" id="KW-0285">Flavoprotein</keyword>
<feature type="domain" description="FAD-binding PCMH-type" evidence="5">
    <location>
        <begin position="37"/>
        <end position="215"/>
    </location>
</feature>
<dbReference type="InterPro" id="IPR016169">
    <property type="entry name" value="FAD-bd_PCMH_sub2"/>
</dbReference>
<evidence type="ECO:0000313" key="6">
    <source>
        <dbReference type="EMBL" id="BBX91273.1"/>
    </source>
</evidence>
<dbReference type="Gene3D" id="3.30.70.2740">
    <property type="match status" value="1"/>
</dbReference>
<evidence type="ECO:0000256" key="2">
    <source>
        <dbReference type="ARBA" id="ARBA00022630"/>
    </source>
</evidence>
<dbReference type="EMBL" id="AP022579">
    <property type="protein sequence ID" value="BBX91273.1"/>
    <property type="molecule type" value="Genomic_DNA"/>
</dbReference>
<name>A0ABM7IWQ8_9MYCO</name>
<dbReference type="InterPro" id="IPR006094">
    <property type="entry name" value="Oxid_FAD_bind_N"/>
</dbReference>
<keyword evidence="7" id="KW-1185">Reference proteome</keyword>
<dbReference type="InterPro" id="IPR004113">
    <property type="entry name" value="FAD-bd_oxidored_4_C"/>
</dbReference>
<evidence type="ECO:0000259" key="5">
    <source>
        <dbReference type="PROSITE" id="PS51387"/>
    </source>
</evidence>
<dbReference type="InterPro" id="IPR016164">
    <property type="entry name" value="FAD-linked_Oxase-like_C"/>
</dbReference>
<evidence type="ECO:0000256" key="3">
    <source>
        <dbReference type="ARBA" id="ARBA00022827"/>
    </source>
</evidence>
<keyword evidence="4" id="KW-0560">Oxidoreductase</keyword>
<dbReference type="Pfam" id="PF01565">
    <property type="entry name" value="FAD_binding_4"/>
    <property type="match status" value="1"/>
</dbReference>
<dbReference type="InterPro" id="IPR016166">
    <property type="entry name" value="FAD-bd_PCMH"/>
</dbReference>
<dbReference type="InterPro" id="IPR016171">
    <property type="entry name" value="Vanillyl_alc_oxidase_C-sub2"/>
</dbReference>
<dbReference type="Gene3D" id="3.30.465.10">
    <property type="match status" value="1"/>
</dbReference>
<accession>A0ABM7IWQ8</accession>
<dbReference type="InterPro" id="IPR036318">
    <property type="entry name" value="FAD-bd_PCMH-like_sf"/>
</dbReference>
<dbReference type="Gene3D" id="1.10.45.10">
    <property type="entry name" value="Vanillyl-alcohol Oxidase, Chain A, domain 4"/>
    <property type="match status" value="1"/>
</dbReference>
<dbReference type="PROSITE" id="PS51387">
    <property type="entry name" value="FAD_PCMH"/>
    <property type="match status" value="1"/>
</dbReference>
<sequence>MNAAALPMLISELPEGVVVTDPDILASYRQDRAADPAAGTPLAVVRPTRTEEVQTVLRWASAHQVAVVPRGAGTGLSGGATALDGGIVLSTEKMRDITVDPVTRTAVVQPGLLNAEVKKAVAAHGLWYPPDPSSFEICSIGGNVATNAGGLCCVKYGVTTDYILGLQVVLADGTAVRLGGPRLKDVAGLSLTKLFVGSEGTLGVVTEATLRLLPPQHSPCTVVATFDSVEAASNSVVKITGKIRPSMLEFMDAVAINAVEDKLKMGLDRNAAAMMVAASDDRGAAGADDAEFMAQVFTECGATEVFSTSDPDEGEAFVAARRFAIPAVEAKGSLLLEDVGVPLPALAELVSGVAAIAADRDLLISVIAHAGDGNTHPLIVFDPADADMAARAQLAFGEIMDLAVGLGGTITGEHGVGRLKQPWLAGQIGPDAVELNHRIKRALDPQNILNPGAAI</sequence>
<organism evidence="6 7">
    <name type="scientific">Mycolicibacterium boenickei</name>
    <dbReference type="NCBI Taxonomy" id="146017"/>
    <lineage>
        <taxon>Bacteria</taxon>
        <taxon>Bacillati</taxon>
        <taxon>Actinomycetota</taxon>
        <taxon>Actinomycetes</taxon>
        <taxon>Mycobacteriales</taxon>
        <taxon>Mycobacteriaceae</taxon>
        <taxon>Mycolicibacterium</taxon>
    </lineage>
</organism>
<proteinExistence type="predicted"/>
<dbReference type="PANTHER" id="PTHR42934">
    <property type="entry name" value="GLYCOLATE OXIDASE SUBUNIT GLCD"/>
    <property type="match status" value="1"/>
</dbReference>
<dbReference type="InterPro" id="IPR051914">
    <property type="entry name" value="FAD-linked_OxidoTrans_Type4"/>
</dbReference>
<gene>
    <name evidence="6" type="ORF">MBOE_29220</name>
</gene>
<evidence type="ECO:0000256" key="1">
    <source>
        <dbReference type="ARBA" id="ARBA00001974"/>
    </source>
</evidence>
<comment type="cofactor">
    <cofactor evidence="1">
        <name>FAD</name>
        <dbReference type="ChEBI" id="CHEBI:57692"/>
    </cofactor>
</comment>
<dbReference type="Pfam" id="PF02913">
    <property type="entry name" value="FAD-oxidase_C"/>
    <property type="match status" value="1"/>
</dbReference>
<dbReference type="SUPFAM" id="SSF56176">
    <property type="entry name" value="FAD-binding/transporter-associated domain-like"/>
    <property type="match status" value="1"/>
</dbReference>
<protein>
    <submittedName>
        <fullName evidence="6">FAD-linked oxidase</fullName>
    </submittedName>
</protein>
<dbReference type="PANTHER" id="PTHR42934:SF2">
    <property type="entry name" value="GLYCOLATE OXIDASE SUBUNIT GLCD"/>
    <property type="match status" value="1"/>
</dbReference>
<evidence type="ECO:0000313" key="7">
    <source>
        <dbReference type="Proteomes" id="UP000466683"/>
    </source>
</evidence>
<reference evidence="6 7" key="1">
    <citation type="journal article" date="2019" name="Emerg. Microbes Infect.">
        <title>Comprehensive subspecies identification of 175 nontuberculous mycobacteria species based on 7547 genomic profiles.</title>
        <authorList>
            <person name="Matsumoto Y."/>
            <person name="Kinjo T."/>
            <person name="Motooka D."/>
            <person name="Nabeya D."/>
            <person name="Jung N."/>
            <person name="Uechi K."/>
            <person name="Horii T."/>
            <person name="Iida T."/>
            <person name="Fujita J."/>
            <person name="Nakamura S."/>
        </authorList>
    </citation>
    <scope>NUCLEOTIDE SEQUENCE [LARGE SCALE GENOMIC DNA]</scope>
    <source>
        <strain evidence="6 7">JCM 15653</strain>
    </source>
</reference>
<dbReference type="SUPFAM" id="SSF55103">
    <property type="entry name" value="FAD-linked oxidases, C-terminal domain"/>
    <property type="match status" value="1"/>
</dbReference>
<evidence type="ECO:0000256" key="4">
    <source>
        <dbReference type="ARBA" id="ARBA00023002"/>
    </source>
</evidence>
<keyword evidence="3" id="KW-0274">FAD</keyword>